<protein>
    <recommendedName>
        <fullName evidence="3">Zinc-ribbon domain-containing protein</fullName>
    </recommendedName>
</protein>
<reference evidence="1 2" key="1">
    <citation type="submission" date="2020-07" db="EMBL/GenBank/DDBJ databases">
        <title>Alkalicella. sp. LB2 genome.</title>
        <authorList>
            <person name="Postec A."/>
            <person name="Quemeneur M."/>
        </authorList>
    </citation>
    <scope>NUCLEOTIDE SEQUENCE [LARGE SCALE GENOMIC DNA]</scope>
    <source>
        <strain evidence="1 2">LB2</strain>
    </source>
</reference>
<dbReference type="RefSeq" id="WP_213166457.1">
    <property type="nucleotide sequence ID" value="NZ_CP058559.1"/>
</dbReference>
<dbReference type="AlphaFoldDB" id="A0A7G9WBJ8"/>
<organism evidence="1 2">
    <name type="scientific">Alkalicella caledoniensis</name>
    <dbReference type="NCBI Taxonomy" id="2731377"/>
    <lineage>
        <taxon>Bacteria</taxon>
        <taxon>Bacillati</taxon>
        <taxon>Bacillota</taxon>
        <taxon>Clostridia</taxon>
        <taxon>Eubacteriales</taxon>
        <taxon>Proteinivoracaceae</taxon>
        <taxon>Alkalicella</taxon>
    </lineage>
</organism>
<name>A0A7G9WBJ8_ALKCA</name>
<evidence type="ECO:0000313" key="1">
    <source>
        <dbReference type="EMBL" id="QNO16060.1"/>
    </source>
</evidence>
<gene>
    <name evidence="1" type="ORF">HYG86_15435</name>
</gene>
<evidence type="ECO:0008006" key="3">
    <source>
        <dbReference type="Google" id="ProtNLM"/>
    </source>
</evidence>
<dbReference type="EMBL" id="CP058559">
    <property type="protein sequence ID" value="QNO16060.1"/>
    <property type="molecule type" value="Genomic_DNA"/>
</dbReference>
<evidence type="ECO:0000313" key="2">
    <source>
        <dbReference type="Proteomes" id="UP000516160"/>
    </source>
</evidence>
<accession>A0A7G9WBJ8</accession>
<dbReference type="KEGG" id="acae:HYG86_15435"/>
<dbReference type="Proteomes" id="UP000516160">
    <property type="component" value="Chromosome"/>
</dbReference>
<proteinExistence type="predicted"/>
<keyword evidence="2" id="KW-1185">Reference proteome</keyword>
<sequence length="68" mass="7408">MPILVCLAMAGILYFLLDGVIGDKDNTKTNTSDIAVSEPCAGCGKKVNNTWRYCPFCGYVKETGEKNE</sequence>